<accession>A0ABD0LV26</accession>
<reference evidence="1 2" key="1">
    <citation type="journal article" date="2023" name="Sci. Data">
        <title>Genome assembly of the Korean intertidal mud-creeper Batillaria attramentaria.</title>
        <authorList>
            <person name="Patra A.K."/>
            <person name="Ho P.T."/>
            <person name="Jun S."/>
            <person name="Lee S.J."/>
            <person name="Kim Y."/>
            <person name="Won Y.J."/>
        </authorList>
    </citation>
    <scope>NUCLEOTIDE SEQUENCE [LARGE SCALE GENOMIC DNA]</scope>
    <source>
        <strain evidence="1">Wonlab-2016</strain>
    </source>
</reference>
<keyword evidence="2" id="KW-1185">Reference proteome</keyword>
<dbReference type="AlphaFoldDB" id="A0ABD0LV26"/>
<sequence>MLCGGFRPSFAGVLGERRNVDGARTKETTDSAPCAMDDSRRRTRRHLPVGTGHHTVGIVDIMCERGENGSFFRLYYPTQQTDIYASRRQAHKQTDSLNPNLAKNECHGIPVIAQGRTAGLLDVYPGTLIVRVTRWADAAVENPT</sequence>
<evidence type="ECO:0000313" key="2">
    <source>
        <dbReference type="Proteomes" id="UP001519460"/>
    </source>
</evidence>
<name>A0ABD0LV26_9CAEN</name>
<protein>
    <submittedName>
        <fullName evidence="1">Uncharacterized protein</fullName>
    </submittedName>
</protein>
<dbReference type="EMBL" id="JACVVK020000023">
    <property type="protein sequence ID" value="KAK7502921.1"/>
    <property type="molecule type" value="Genomic_DNA"/>
</dbReference>
<dbReference type="Pfam" id="PF03403">
    <property type="entry name" value="PAF-AH_p_II"/>
    <property type="match status" value="1"/>
</dbReference>
<comment type="caution">
    <text evidence="1">The sequence shown here is derived from an EMBL/GenBank/DDBJ whole genome shotgun (WGS) entry which is preliminary data.</text>
</comment>
<gene>
    <name evidence="1" type="ORF">BaRGS_00005870</name>
</gene>
<organism evidence="1 2">
    <name type="scientific">Batillaria attramentaria</name>
    <dbReference type="NCBI Taxonomy" id="370345"/>
    <lineage>
        <taxon>Eukaryota</taxon>
        <taxon>Metazoa</taxon>
        <taxon>Spiralia</taxon>
        <taxon>Lophotrochozoa</taxon>
        <taxon>Mollusca</taxon>
        <taxon>Gastropoda</taxon>
        <taxon>Caenogastropoda</taxon>
        <taxon>Sorbeoconcha</taxon>
        <taxon>Cerithioidea</taxon>
        <taxon>Batillariidae</taxon>
        <taxon>Batillaria</taxon>
    </lineage>
</organism>
<proteinExistence type="predicted"/>
<dbReference type="Gene3D" id="3.40.50.1820">
    <property type="entry name" value="alpha/beta hydrolase"/>
    <property type="match status" value="1"/>
</dbReference>
<dbReference type="InterPro" id="IPR029058">
    <property type="entry name" value="AB_hydrolase_fold"/>
</dbReference>
<evidence type="ECO:0000313" key="1">
    <source>
        <dbReference type="EMBL" id="KAK7502921.1"/>
    </source>
</evidence>
<dbReference type="Proteomes" id="UP001519460">
    <property type="component" value="Unassembled WGS sequence"/>
</dbReference>